<organism evidence="3 4">
    <name type="scientific">Motilibacter rhizosphaerae</name>
    <dbReference type="NCBI Taxonomy" id="598652"/>
    <lineage>
        <taxon>Bacteria</taxon>
        <taxon>Bacillati</taxon>
        <taxon>Actinomycetota</taxon>
        <taxon>Actinomycetes</taxon>
        <taxon>Motilibacterales</taxon>
        <taxon>Motilibacteraceae</taxon>
        <taxon>Motilibacter</taxon>
    </lineage>
</organism>
<reference evidence="3 4" key="1">
    <citation type="submission" date="2019-02" db="EMBL/GenBank/DDBJ databases">
        <title>Genomic Encyclopedia of Type Strains, Phase IV (KMG-IV): sequencing the most valuable type-strain genomes for metagenomic binning, comparative biology and taxonomic classification.</title>
        <authorList>
            <person name="Goeker M."/>
        </authorList>
    </citation>
    <scope>NUCLEOTIDE SEQUENCE [LARGE SCALE GENOMIC DNA]</scope>
    <source>
        <strain evidence="3 4">DSM 45622</strain>
    </source>
</reference>
<evidence type="ECO:0000256" key="1">
    <source>
        <dbReference type="SAM" id="MobiDB-lite"/>
    </source>
</evidence>
<evidence type="ECO:0000313" key="4">
    <source>
        <dbReference type="Proteomes" id="UP000293638"/>
    </source>
</evidence>
<feature type="transmembrane region" description="Helical" evidence="2">
    <location>
        <begin position="6"/>
        <end position="27"/>
    </location>
</feature>
<keyword evidence="2" id="KW-1133">Transmembrane helix</keyword>
<dbReference type="AlphaFoldDB" id="A0A4Q7NPP4"/>
<dbReference type="EMBL" id="SGXD01000003">
    <property type="protein sequence ID" value="RZS86936.1"/>
    <property type="molecule type" value="Genomic_DNA"/>
</dbReference>
<dbReference type="Proteomes" id="UP000293638">
    <property type="component" value="Unassembled WGS sequence"/>
</dbReference>
<name>A0A4Q7NPP4_9ACTN</name>
<feature type="compositionally biased region" description="Basic residues" evidence="1">
    <location>
        <begin position="122"/>
        <end position="137"/>
    </location>
</feature>
<sequence>MTLDLVLAAVLLVIGVGLVVLGVWLRLGRSTGARSWVDDVWPWRERFYLLLPVLGVIVGACAGFVLDRRGGDLAHACAEVIALPAVAVVVFGVCEVPMPRWSLPGWYRPHLDARKARERAQKERRRARKPARKAART</sequence>
<keyword evidence="2" id="KW-0472">Membrane</keyword>
<keyword evidence="4" id="KW-1185">Reference proteome</keyword>
<dbReference type="RefSeq" id="WP_130493143.1">
    <property type="nucleotide sequence ID" value="NZ_SGXD01000003.1"/>
</dbReference>
<proteinExistence type="predicted"/>
<keyword evidence="2" id="KW-0812">Transmembrane</keyword>
<comment type="caution">
    <text evidence="3">The sequence shown here is derived from an EMBL/GenBank/DDBJ whole genome shotgun (WGS) entry which is preliminary data.</text>
</comment>
<evidence type="ECO:0000313" key="3">
    <source>
        <dbReference type="EMBL" id="RZS86936.1"/>
    </source>
</evidence>
<protein>
    <submittedName>
        <fullName evidence="3">Uncharacterized protein</fullName>
    </submittedName>
</protein>
<evidence type="ECO:0000256" key="2">
    <source>
        <dbReference type="SAM" id="Phobius"/>
    </source>
</evidence>
<gene>
    <name evidence="3" type="ORF">EV189_2354</name>
</gene>
<feature type="region of interest" description="Disordered" evidence="1">
    <location>
        <begin position="117"/>
        <end position="137"/>
    </location>
</feature>
<feature type="transmembrane region" description="Helical" evidence="2">
    <location>
        <begin position="47"/>
        <end position="67"/>
    </location>
</feature>
<accession>A0A4Q7NPP4</accession>
<feature type="transmembrane region" description="Helical" evidence="2">
    <location>
        <begin position="73"/>
        <end position="94"/>
    </location>
</feature>